<dbReference type="GO" id="GO:0006355">
    <property type="term" value="P:regulation of DNA-templated transcription"/>
    <property type="evidence" value="ECO:0007669"/>
    <property type="project" value="InterPro"/>
</dbReference>
<dbReference type="Proteomes" id="UP000276984">
    <property type="component" value="Chromosome"/>
</dbReference>
<name>A0A494RJN0_9CAUL</name>
<organism evidence="5 6">
    <name type="scientific">Brevundimonas naejangsanensis</name>
    <dbReference type="NCBI Taxonomy" id="588932"/>
    <lineage>
        <taxon>Bacteria</taxon>
        <taxon>Pseudomonadati</taxon>
        <taxon>Pseudomonadota</taxon>
        <taxon>Alphaproteobacteria</taxon>
        <taxon>Caulobacterales</taxon>
        <taxon>Caulobacteraceae</taxon>
        <taxon>Brevundimonas</taxon>
    </lineage>
</organism>
<dbReference type="CDD" id="cd06170">
    <property type="entry name" value="LuxR_C_like"/>
    <property type="match status" value="1"/>
</dbReference>
<keyword evidence="1" id="KW-0805">Transcription regulation</keyword>
<keyword evidence="3" id="KW-0804">Transcription</keyword>
<dbReference type="EMBL" id="CP032707">
    <property type="protein sequence ID" value="AYG95639.1"/>
    <property type="molecule type" value="Genomic_DNA"/>
</dbReference>
<dbReference type="SUPFAM" id="SSF46894">
    <property type="entry name" value="C-terminal effector domain of the bipartite response regulators"/>
    <property type="match status" value="1"/>
</dbReference>
<keyword evidence="6" id="KW-1185">Reference proteome</keyword>
<reference evidence="5 6" key="1">
    <citation type="submission" date="2018-10" db="EMBL/GenBank/DDBJ databases">
        <title>Complete genome sequence of Brevundimonas naejangsanensis BRV3.</title>
        <authorList>
            <person name="Berrios L."/>
            <person name="Ely B."/>
        </authorList>
    </citation>
    <scope>NUCLEOTIDE SEQUENCE [LARGE SCALE GENOMIC DNA]</scope>
    <source>
        <strain evidence="5 6">BRV3</strain>
    </source>
</reference>
<dbReference type="PANTHER" id="PTHR44688">
    <property type="entry name" value="DNA-BINDING TRANSCRIPTIONAL ACTIVATOR DEVR_DOSR"/>
    <property type="match status" value="1"/>
</dbReference>
<evidence type="ECO:0000256" key="3">
    <source>
        <dbReference type="ARBA" id="ARBA00023163"/>
    </source>
</evidence>
<keyword evidence="2" id="KW-0238">DNA-binding</keyword>
<dbReference type="InterPro" id="IPR036388">
    <property type="entry name" value="WH-like_DNA-bd_sf"/>
</dbReference>
<dbReference type="PROSITE" id="PS50043">
    <property type="entry name" value="HTH_LUXR_2"/>
    <property type="match status" value="1"/>
</dbReference>
<evidence type="ECO:0000256" key="1">
    <source>
        <dbReference type="ARBA" id="ARBA00023015"/>
    </source>
</evidence>
<sequence>MRQPPPPPSSVDALTGRQRQCLTLASRGLTSARIAARLGLSPRTVDEHLADACRLLGVRTRIQAVARFAASSPVFPSPPP</sequence>
<dbReference type="GO" id="GO:0003677">
    <property type="term" value="F:DNA binding"/>
    <property type="evidence" value="ECO:0007669"/>
    <property type="project" value="UniProtKB-KW"/>
</dbReference>
<dbReference type="AlphaFoldDB" id="A0A494RJN0"/>
<dbReference type="PANTHER" id="PTHR44688:SF16">
    <property type="entry name" value="DNA-BINDING TRANSCRIPTIONAL ACTIVATOR DEVR_DOSR"/>
    <property type="match status" value="1"/>
</dbReference>
<dbReference type="Gene3D" id="1.10.10.10">
    <property type="entry name" value="Winged helix-like DNA-binding domain superfamily/Winged helix DNA-binding domain"/>
    <property type="match status" value="1"/>
</dbReference>
<proteinExistence type="predicted"/>
<evidence type="ECO:0000256" key="2">
    <source>
        <dbReference type="ARBA" id="ARBA00023125"/>
    </source>
</evidence>
<dbReference type="OrthoDB" id="9774661at2"/>
<evidence type="ECO:0000259" key="4">
    <source>
        <dbReference type="PROSITE" id="PS50043"/>
    </source>
</evidence>
<dbReference type="InterPro" id="IPR016032">
    <property type="entry name" value="Sig_transdc_resp-reg_C-effctor"/>
</dbReference>
<evidence type="ECO:0000313" key="6">
    <source>
        <dbReference type="Proteomes" id="UP000276984"/>
    </source>
</evidence>
<dbReference type="SMART" id="SM00421">
    <property type="entry name" value="HTH_LUXR"/>
    <property type="match status" value="1"/>
</dbReference>
<accession>A0A494RJN0</accession>
<feature type="domain" description="HTH luxR-type" evidence="4">
    <location>
        <begin position="7"/>
        <end position="72"/>
    </location>
</feature>
<dbReference type="RefSeq" id="WP_121482773.1">
    <property type="nucleotide sequence ID" value="NZ_CP032707.1"/>
</dbReference>
<dbReference type="PRINTS" id="PR00038">
    <property type="entry name" value="HTHLUXR"/>
</dbReference>
<dbReference type="Pfam" id="PF00196">
    <property type="entry name" value="GerE"/>
    <property type="match status" value="1"/>
</dbReference>
<gene>
    <name evidence="5" type="ORF">D8I30_10940</name>
</gene>
<evidence type="ECO:0000313" key="5">
    <source>
        <dbReference type="EMBL" id="AYG95639.1"/>
    </source>
</evidence>
<protein>
    <submittedName>
        <fullName evidence="5">LuxR family transcriptional regulator</fullName>
    </submittedName>
</protein>
<dbReference type="InterPro" id="IPR000792">
    <property type="entry name" value="Tscrpt_reg_LuxR_C"/>
</dbReference>